<dbReference type="Proteomes" id="UP000221165">
    <property type="component" value="Unassembled WGS sequence"/>
</dbReference>
<dbReference type="Pfam" id="PF09797">
    <property type="entry name" value="NatB_MDM20"/>
    <property type="match status" value="1"/>
</dbReference>
<dbReference type="GO" id="GO:0031416">
    <property type="term" value="C:NatB complex"/>
    <property type="evidence" value="ECO:0007669"/>
    <property type="project" value="TreeGrafter"/>
</dbReference>
<evidence type="ECO:0000256" key="1">
    <source>
        <dbReference type="ARBA" id="ARBA00006298"/>
    </source>
</evidence>
<dbReference type="PANTHER" id="PTHR22767">
    <property type="entry name" value="N-TERMINAL ACETYLTRANSFERASE-RELATED"/>
    <property type="match status" value="1"/>
</dbReference>
<dbReference type="PANTHER" id="PTHR22767:SF3">
    <property type="entry name" value="N-ALPHA-ACETYLTRANSFERASE 25, NATB AUXILIARY SUBUNIT"/>
    <property type="match status" value="1"/>
</dbReference>
<dbReference type="RefSeq" id="XP_067918098.1">
    <property type="nucleotide sequence ID" value="XM_068069927.1"/>
</dbReference>
<dbReference type="OrthoDB" id="331860at2759"/>
<dbReference type="GeneID" id="94433138"/>
<dbReference type="EMBL" id="MIGC01006098">
    <property type="protein sequence ID" value="PHJ16369.1"/>
    <property type="molecule type" value="Genomic_DNA"/>
</dbReference>
<keyword evidence="3" id="KW-1185">Reference proteome</keyword>
<proteinExistence type="inferred from homology"/>
<dbReference type="InterPro" id="IPR019183">
    <property type="entry name" value="NAA25_NatB_aux_su"/>
</dbReference>
<comment type="caution">
    <text evidence="2">The sequence shown here is derived from an EMBL/GenBank/DDBJ whole genome shotgun (WGS) entry which is preliminary data.</text>
</comment>
<sequence>MIMKQEHVYTSKSYFLPCTEETLGKAVGELRMMDGASSKARDQIRASIDAGEYKEAIRLASQHLIRKGGSRNNETASLFKALRTVALTRCGQEDDAVTAARELERVEDKSLEATRLVSVAFKELREVYYLPPTRASARQFLPLSEAEDACAFLDSLASSSLRFDKLQQGAWKLFSKFKRPKYLEWVLVCILLQGIGPTSEATWSLAQKLLAKLPPIGGLPQVARSPPDVMRTPVGCCQRRDAYARFILEFSVLRQSSQYPEALELLDQQKGISLVALEELSLRLQILLEAGRLREAFEISKQLLECAPLNVRNYENCIRIALACEDTGEGRTLLKDLEARWRAAFHTSFEAAYALLALHRLAVVRPLSDACHQVWTDDCLEEMWPDGARGELVKCIVEFVQAHGHDSRTFFTLRGLLGCLPASLQSCCATSLQELRGTWHSLFQERLEAAETKTKDAEKREETNPSGLAASSVTAELDTALKNVVSGRDRSAADELLLLAADVLLYLDFESCRSEAGAFAQRSQATSTDPLLRRRFYFIALTLLSQAVSSQDASGPGVSPPAAAPGHRAVLQWLTASVGLLTTSKELFSSLDIKNAMLASLGYSLLFPLSDYGFSGDVVKIGKQIQNLSEDTINSTTDGLCACLEEGSYTAIADCLLSRNAVCASLLTSVAELEGCIHQSCGEGMDFQRSILAIACTAKLQQISFPLLSAARISAREAVLPGFSIDTTWLALAGEDRLAGRVAATGMDCRSVVCNLTTSPPESARLLLHLADPVQRSLTVYAALKNGEQGAQRRPRREVVAEVEAEIQRAVAGTQE</sequence>
<evidence type="ECO:0000313" key="2">
    <source>
        <dbReference type="EMBL" id="PHJ16369.1"/>
    </source>
</evidence>
<gene>
    <name evidence="2" type="ORF">CSUI_009818</name>
</gene>
<reference evidence="2 3" key="1">
    <citation type="journal article" date="2017" name="Int. J. Parasitol.">
        <title>The genome of the protozoan parasite Cystoisospora suis and a reverse vaccinology approach to identify vaccine candidates.</title>
        <authorList>
            <person name="Palmieri N."/>
            <person name="Shrestha A."/>
            <person name="Ruttkowski B."/>
            <person name="Beck T."/>
            <person name="Vogl C."/>
            <person name="Tomley F."/>
            <person name="Blake D.P."/>
            <person name="Joachim A."/>
        </authorList>
    </citation>
    <scope>NUCLEOTIDE SEQUENCE [LARGE SCALE GENOMIC DNA]</scope>
    <source>
        <strain evidence="2 3">Wien I</strain>
    </source>
</reference>
<keyword evidence="2" id="KW-0808">Transferase</keyword>
<accession>A0A2C6KGX4</accession>
<protein>
    <submittedName>
        <fullName evidence="2">N-acetyltransferase b complex non catalytic subunit</fullName>
    </submittedName>
</protein>
<comment type="similarity">
    <text evidence="1">Belongs to the MDM20/NAA25 family.</text>
</comment>
<dbReference type="AlphaFoldDB" id="A0A2C6KGX4"/>
<evidence type="ECO:0000313" key="3">
    <source>
        <dbReference type="Proteomes" id="UP000221165"/>
    </source>
</evidence>
<dbReference type="VEuPathDB" id="ToxoDB:CSUI_009818"/>
<organism evidence="2 3">
    <name type="scientific">Cystoisospora suis</name>
    <dbReference type="NCBI Taxonomy" id="483139"/>
    <lineage>
        <taxon>Eukaryota</taxon>
        <taxon>Sar</taxon>
        <taxon>Alveolata</taxon>
        <taxon>Apicomplexa</taxon>
        <taxon>Conoidasida</taxon>
        <taxon>Coccidia</taxon>
        <taxon>Eucoccidiorida</taxon>
        <taxon>Eimeriorina</taxon>
        <taxon>Sarcocystidae</taxon>
        <taxon>Cystoisospora</taxon>
    </lineage>
</organism>
<dbReference type="GO" id="GO:0016740">
    <property type="term" value="F:transferase activity"/>
    <property type="evidence" value="ECO:0007669"/>
    <property type="project" value="UniProtKB-KW"/>
</dbReference>
<name>A0A2C6KGX4_9APIC</name>